<dbReference type="GO" id="GO:0000160">
    <property type="term" value="P:phosphorelay signal transduction system"/>
    <property type="evidence" value="ECO:0007669"/>
    <property type="project" value="UniProtKB-KW"/>
</dbReference>
<dbReference type="InterPro" id="IPR003018">
    <property type="entry name" value="GAF"/>
</dbReference>
<evidence type="ECO:0000256" key="4">
    <source>
        <dbReference type="ARBA" id="ARBA00023015"/>
    </source>
</evidence>
<gene>
    <name evidence="11" type="ordered locus">Dd703_1266</name>
</gene>
<dbReference type="InterPro" id="IPR003593">
    <property type="entry name" value="AAA+_ATPase"/>
</dbReference>
<evidence type="ECO:0000256" key="3">
    <source>
        <dbReference type="ARBA" id="ARBA00023012"/>
    </source>
</evidence>
<evidence type="ECO:0000256" key="7">
    <source>
        <dbReference type="ARBA" id="ARBA00023163"/>
    </source>
</evidence>
<dbReference type="InterPro" id="IPR058031">
    <property type="entry name" value="AAA_lid_NorR"/>
</dbReference>
<dbReference type="KEGG" id="dda:Dd703_1266"/>
<organism evidence="11 12">
    <name type="scientific">Musicola paradisiaca (strain Ech703)</name>
    <name type="common">Dickeya paradisiaca</name>
    <name type="synonym">Dickeya dadantii</name>
    <dbReference type="NCBI Taxonomy" id="579405"/>
    <lineage>
        <taxon>Bacteria</taxon>
        <taxon>Pseudomonadati</taxon>
        <taxon>Pseudomonadota</taxon>
        <taxon>Gammaproteobacteria</taxon>
        <taxon>Enterobacterales</taxon>
        <taxon>Pectobacteriaceae</taxon>
        <taxon>Musicola</taxon>
    </lineage>
</organism>
<keyword evidence="3" id="KW-0902">Two-component regulatory system</keyword>
<feature type="domain" description="Sigma-54 factor interaction" evidence="10">
    <location>
        <begin position="394"/>
        <end position="623"/>
    </location>
</feature>
<dbReference type="eggNOG" id="COG3604">
    <property type="taxonomic scope" value="Bacteria"/>
</dbReference>
<evidence type="ECO:0000256" key="8">
    <source>
        <dbReference type="SAM" id="Coils"/>
    </source>
</evidence>
<dbReference type="SMART" id="SM00065">
    <property type="entry name" value="GAF"/>
    <property type="match status" value="2"/>
</dbReference>
<protein>
    <submittedName>
        <fullName evidence="11">Transcriptional regulator, NifA subfamily, Fis Family</fullName>
    </submittedName>
</protein>
<keyword evidence="7" id="KW-0804">Transcription</keyword>
<dbReference type="SUPFAM" id="SSF55781">
    <property type="entry name" value="GAF domain-like"/>
    <property type="match status" value="2"/>
</dbReference>
<accession>C6CD27</accession>
<evidence type="ECO:0000313" key="12">
    <source>
        <dbReference type="Proteomes" id="UP000002734"/>
    </source>
</evidence>
<reference evidence="11" key="1">
    <citation type="submission" date="2009-06" db="EMBL/GenBank/DDBJ databases">
        <title>Complete sequence of Dickeya dadantii Ech703.</title>
        <authorList>
            <consortium name="US DOE Joint Genome Institute"/>
            <person name="Lucas S."/>
            <person name="Copeland A."/>
            <person name="Lapidus A."/>
            <person name="Glavina del Rio T."/>
            <person name="Dalin E."/>
            <person name="Tice H."/>
            <person name="Bruce D."/>
            <person name="Goodwin L."/>
            <person name="Pitluck S."/>
            <person name="Chertkov O."/>
            <person name="Brettin T."/>
            <person name="Detter J.C."/>
            <person name="Han C."/>
            <person name="Larimer F."/>
            <person name="Land M."/>
            <person name="Hauser L."/>
            <person name="Kyrpides N."/>
            <person name="Mikhailova N."/>
            <person name="Balakrishnan V."/>
            <person name="Glasner J."/>
            <person name="Perna N.T."/>
        </authorList>
    </citation>
    <scope>NUCLEOTIDE SEQUENCE [LARGE SCALE GENOMIC DNA]</scope>
    <source>
        <strain evidence="11">Ech703</strain>
    </source>
</reference>
<dbReference type="NCBIfam" id="NF011958">
    <property type="entry name" value="PRK15429.1"/>
    <property type="match status" value="1"/>
</dbReference>
<evidence type="ECO:0000256" key="6">
    <source>
        <dbReference type="ARBA" id="ARBA00023159"/>
    </source>
</evidence>
<dbReference type="PROSITE" id="PS00688">
    <property type="entry name" value="SIGMA54_INTERACT_3"/>
    <property type="match status" value="1"/>
</dbReference>
<dbReference type="SUPFAM" id="SSF52540">
    <property type="entry name" value="P-loop containing nucleoside triphosphate hydrolases"/>
    <property type="match status" value="1"/>
</dbReference>
<dbReference type="EMBL" id="CP001654">
    <property type="protein sequence ID" value="ACS85068.1"/>
    <property type="molecule type" value="Genomic_DNA"/>
</dbReference>
<dbReference type="GO" id="GO:0003677">
    <property type="term" value="F:DNA binding"/>
    <property type="evidence" value="ECO:0007669"/>
    <property type="project" value="UniProtKB-KW"/>
</dbReference>
<evidence type="ECO:0000259" key="10">
    <source>
        <dbReference type="PROSITE" id="PS50045"/>
    </source>
</evidence>
<dbReference type="PROSITE" id="PS50045">
    <property type="entry name" value="SIGMA54_INTERACT_4"/>
    <property type="match status" value="1"/>
</dbReference>
<dbReference type="Pfam" id="PF00158">
    <property type="entry name" value="Sigma54_activat"/>
    <property type="match status" value="1"/>
</dbReference>
<dbReference type="GO" id="GO:0005524">
    <property type="term" value="F:ATP binding"/>
    <property type="evidence" value="ECO:0007669"/>
    <property type="project" value="UniProtKB-KW"/>
</dbReference>
<keyword evidence="1" id="KW-0547">Nucleotide-binding</keyword>
<dbReference type="InterPro" id="IPR027417">
    <property type="entry name" value="P-loop_NTPase"/>
</dbReference>
<dbReference type="InterPro" id="IPR009057">
    <property type="entry name" value="Homeodomain-like_sf"/>
</dbReference>
<dbReference type="InterPro" id="IPR029016">
    <property type="entry name" value="GAF-like_dom_sf"/>
</dbReference>
<dbReference type="Gene3D" id="3.30.450.40">
    <property type="match status" value="2"/>
</dbReference>
<dbReference type="InterPro" id="IPR002078">
    <property type="entry name" value="Sigma_54_int"/>
</dbReference>
<dbReference type="HOGENOM" id="CLU_000445_95_1_6"/>
<dbReference type="RefSeq" id="WP_012764885.1">
    <property type="nucleotide sequence ID" value="NC_012880.1"/>
</dbReference>
<evidence type="ECO:0000313" key="11">
    <source>
        <dbReference type="EMBL" id="ACS85068.1"/>
    </source>
</evidence>
<dbReference type="eggNOG" id="COG2203">
    <property type="taxonomic scope" value="Bacteria"/>
</dbReference>
<dbReference type="Gene3D" id="1.10.8.60">
    <property type="match status" value="1"/>
</dbReference>
<keyword evidence="4" id="KW-0805">Transcription regulation</keyword>
<dbReference type="SUPFAM" id="SSF46689">
    <property type="entry name" value="Homeodomain-like"/>
    <property type="match status" value="1"/>
</dbReference>
<dbReference type="FunFam" id="3.40.50.300:FF:000006">
    <property type="entry name" value="DNA-binding transcriptional regulator NtrC"/>
    <property type="match status" value="1"/>
</dbReference>
<feature type="region of interest" description="Disordered" evidence="9">
    <location>
        <begin position="645"/>
        <end position="674"/>
    </location>
</feature>
<evidence type="ECO:0000256" key="2">
    <source>
        <dbReference type="ARBA" id="ARBA00022840"/>
    </source>
</evidence>
<dbReference type="PANTHER" id="PTHR32071">
    <property type="entry name" value="TRANSCRIPTIONAL REGULATORY PROTEIN"/>
    <property type="match status" value="1"/>
</dbReference>
<dbReference type="Pfam" id="PF01590">
    <property type="entry name" value="GAF"/>
    <property type="match status" value="1"/>
</dbReference>
<keyword evidence="8" id="KW-0175">Coiled coil</keyword>
<dbReference type="FunFam" id="1.10.8.60:FF:000014">
    <property type="entry name" value="DNA-binding transcriptional regulator NtrC"/>
    <property type="match status" value="1"/>
</dbReference>
<keyword evidence="5" id="KW-0238">DNA-binding</keyword>
<feature type="coiled-coil region" evidence="8">
    <location>
        <begin position="170"/>
        <end position="197"/>
    </location>
</feature>
<dbReference type="PROSITE" id="PS00675">
    <property type="entry name" value="SIGMA54_INTERACT_1"/>
    <property type="match status" value="1"/>
</dbReference>
<keyword evidence="12" id="KW-1185">Reference proteome</keyword>
<dbReference type="InterPro" id="IPR025944">
    <property type="entry name" value="Sigma_54_int_dom_CS"/>
</dbReference>
<keyword evidence="2" id="KW-0067">ATP-binding</keyword>
<dbReference type="Gene3D" id="3.40.50.300">
    <property type="entry name" value="P-loop containing nucleotide triphosphate hydrolases"/>
    <property type="match status" value="1"/>
</dbReference>
<dbReference type="Pfam" id="PF25601">
    <property type="entry name" value="AAA_lid_14"/>
    <property type="match status" value="1"/>
</dbReference>
<name>C6CD27_MUSP7</name>
<dbReference type="SMART" id="SM00382">
    <property type="entry name" value="AAA"/>
    <property type="match status" value="1"/>
</dbReference>
<keyword evidence="6" id="KW-0010">Activator</keyword>
<dbReference type="InterPro" id="IPR025662">
    <property type="entry name" value="Sigma_54_int_dom_ATP-bd_1"/>
</dbReference>
<proteinExistence type="predicted"/>
<dbReference type="Proteomes" id="UP000002734">
    <property type="component" value="Chromosome"/>
</dbReference>
<evidence type="ECO:0000256" key="1">
    <source>
        <dbReference type="ARBA" id="ARBA00022741"/>
    </source>
</evidence>
<evidence type="ECO:0000256" key="5">
    <source>
        <dbReference type="ARBA" id="ARBA00023125"/>
    </source>
</evidence>
<feature type="compositionally biased region" description="Basic and acidic residues" evidence="9">
    <location>
        <begin position="662"/>
        <end position="674"/>
    </location>
</feature>
<dbReference type="AlphaFoldDB" id="C6CD27"/>
<dbReference type="CDD" id="cd00009">
    <property type="entry name" value="AAA"/>
    <property type="match status" value="1"/>
</dbReference>
<dbReference type="STRING" id="579405.Dd703_1266"/>
<sequence length="724" mass="81730">MATRLTGSPSCLSIMWQDALLKVSQTLLRQRSIEGVLQALDGLSFSVVRFGRVNLLLMDPLHNQMAFYRHDRESARTRLSDENILLADGPGGIVWSTHVMLHCNRLHFQRDFPHLVEQPAYVGLSDYCQLPLLGPHRVLGGVEFIKTDGSQFTESEIEFFQSIASVVSLVVENINEREQAQREEERLRQERDHYRILVDVTNTVISRLELKALALEVSREIHRFFGIDFIALVLKEAEGDDATLKYFATHYVGSGAPKTVQGDVGREETLADGVMRHNQVQLVSENDMPRNGEPRCLVQWFDAGPTHACLLPLAFGNRMLGVLELAHRERLAVSDAEIRLLRQIAARIAIALDNALAYDQISRLKDSLIHENFYLTEQLTERIQHAGGDEFGEIIGRSEAIRRVLEQVEMVAASDSTVLILGETGTGKELIARAIHSLSPRKSQRMVKMNCAAIPSGLLESDLFGHEKGAFTGATALRQGRFEMADKSTLFLDEVGDIPLELQPKLLRVLQEREIERLGGSKVIPVDVRLIAATNRDLKQMVADREYRSDLYYRLNVFPIVIPPLRERPEDIPLLVKFFTRKIARRMNRTIDSIPSEILRQLSRLPWPGNVRELENVVERAVILTRGTTLNLQMDELQHHLSPLEAPKPHHHREIEPPPEAEAPHTLDAEEESERDRIIRALRDTNGIVAGPKGAAARLGLKRTTLLSRMQRMGISAREIEDIS</sequence>
<dbReference type="PANTHER" id="PTHR32071:SF123">
    <property type="entry name" value="DNA-BINDING TRANSCRIPTIONAL ACTIVATOR HYFR-RELATED"/>
    <property type="match status" value="1"/>
</dbReference>
<dbReference type="GO" id="GO:0006355">
    <property type="term" value="P:regulation of DNA-templated transcription"/>
    <property type="evidence" value="ECO:0007669"/>
    <property type="project" value="InterPro"/>
</dbReference>
<dbReference type="Gene3D" id="1.10.10.60">
    <property type="entry name" value="Homeodomain-like"/>
    <property type="match status" value="1"/>
</dbReference>
<evidence type="ECO:0000256" key="9">
    <source>
        <dbReference type="SAM" id="MobiDB-lite"/>
    </source>
</evidence>